<accession>A0ABR2D821</accession>
<feature type="region of interest" description="Disordered" evidence="1">
    <location>
        <begin position="66"/>
        <end position="101"/>
    </location>
</feature>
<protein>
    <submittedName>
        <fullName evidence="2">Uncharacterized protein</fullName>
    </submittedName>
</protein>
<dbReference type="Proteomes" id="UP001472677">
    <property type="component" value="Unassembled WGS sequence"/>
</dbReference>
<reference evidence="2 3" key="1">
    <citation type="journal article" date="2024" name="G3 (Bethesda)">
        <title>Genome assembly of Hibiscus sabdariffa L. provides insights into metabolisms of medicinal natural products.</title>
        <authorList>
            <person name="Kim T."/>
        </authorList>
    </citation>
    <scope>NUCLEOTIDE SEQUENCE [LARGE SCALE GENOMIC DNA]</scope>
    <source>
        <strain evidence="2">TK-2024</strain>
        <tissue evidence="2">Old leaves</tissue>
    </source>
</reference>
<name>A0ABR2D821_9ROSI</name>
<gene>
    <name evidence="2" type="ORF">V6N12_013390</name>
</gene>
<sequence length="197" mass="21019">MLGSGPPLAFPLPVVVSSQPVASYKDSLMGESNGDPMQEDTLFNDDDDDDDRTIVLKLLGSQFNPISEDHGDAQDIEGGLDSIHAKDDVPPSNNQKHKGKQPAAMKQLRAVHVRKPLAVTLNDFSIVPRSAYIAVISGNSDPNLQPAGMNPSVTPGSSNSLTLGEPLDSSASLFVGSSEENLRNMYVCFLVNVVAQF</sequence>
<evidence type="ECO:0000313" key="3">
    <source>
        <dbReference type="Proteomes" id="UP001472677"/>
    </source>
</evidence>
<comment type="caution">
    <text evidence="2">The sequence shown here is derived from an EMBL/GenBank/DDBJ whole genome shotgun (WGS) entry which is preliminary data.</text>
</comment>
<evidence type="ECO:0000256" key="1">
    <source>
        <dbReference type="SAM" id="MobiDB-lite"/>
    </source>
</evidence>
<organism evidence="2 3">
    <name type="scientific">Hibiscus sabdariffa</name>
    <name type="common">roselle</name>
    <dbReference type="NCBI Taxonomy" id="183260"/>
    <lineage>
        <taxon>Eukaryota</taxon>
        <taxon>Viridiplantae</taxon>
        <taxon>Streptophyta</taxon>
        <taxon>Embryophyta</taxon>
        <taxon>Tracheophyta</taxon>
        <taxon>Spermatophyta</taxon>
        <taxon>Magnoliopsida</taxon>
        <taxon>eudicotyledons</taxon>
        <taxon>Gunneridae</taxon>
        <taxon>Pentapetalae</taxon>
        <taxon>rosids</taxon>
        <taxon>malvids</taxon>
        <taxon>Malvales</taxon>
        <taxon>Malvaceae</taxon>
        <taxon>Malvoideae</taxon>
        <taxon>Hibiscus</taxon>
    </lineage>
</organism>
<feature type="region of interest" description="Disordered" evidence="1">
    <location>
        <begin position="28"/>
        <end position="48"/>
    </location>
</feature>
<dbReference type="EMBL" id="JBBPBM010000035">
    <property type="protein sequence ID" value="KAK8530890.1"/>
    <property type="molecule type" value="Genomic_DNA"/>
</dbReference>
<evidence type="ECO:0000313" key="2">
    <source>
        <dbReference type="EMBL" id="KAK8530890.1"/>
    </source>
</evidence>
<proteinExistence type="predicted"/>
<keyword evidence="3" id="KW-1185">Reference proteome</keyword>